<gene>
    <name evidence="6" type="ORF">GCM10023318_54900</name>
</gene>
<dbReference type="PANTHER" id="PTHR30055">
    <property type="entry name" value="HTH-TYPE TRANSCRIPTIONAL REGULATOR RUTR"/>
    <property type="match status" value="1"/>
</dbReference>
<dbReference type="InterPro" id="IPR009057">
    <property type="entry name" value="Homeodomain-like_sf"/>
</dbReference>
<reference evidence="7" key="1">
    <citation type="journal article" date="2019" name="Int. J. Syst. Evol. Microbiol.">
        <title>The Global Catalogue of Microorganisms (GCM) 10K type strain sequencing project: providing services to taxonomists for standard genome sequencing and annotation.</title>
        <authorList>
            <consortium name="The Broad Institute Genomics Platform"/>
            <consortium name="The Broad Institute Genome Sequencing Center for Infectious Disease"/>
            <person name="Wu L."/>
            <person name="Ma J."/>
        </authorList>
    </citation>
    <scope>NUCLEOTIDE SEQUENCE [LARGE SCALE GENOMIC DNA]</scope>
    <source>
        <strain evidence="7">JCM 18298</strain>
    </source>
</reference>
<evidence type="ECO:0000256" key="1">
    <source>
        <dbReference type="ARBA" id="ARBA00023015"/>
    </source>
</evidence>
<dbReference type="PROSITE" id="PS50977">
    <property type="entry name" value="HTH_TETR_2"/>
    <property type="match status" value="1"/>
</dbReference>
<keyword evidence="2 4" id="KW-0238">DNA-binding</keyword>
<accession>A0ABP9KYY6</accession>
<evidence type="ECO:0000313" key="6">
    <source>
        <dbReference type="EMBL" id="GAA5066573.1"/>
    </source>
</evidence>
<feature type="domain" description="HTH tetR-type" evidence="5">
    <location>
        <begin position="9"/>
        <end position="69"/>
    </location>
</feature>
<evidence type="ECO:0000256" key="3">
    <source>
        <dbReference type="ARBA" id="ARBA00023163"/>
    </source>
</evidence>
<sequence>MARVLSTAQERATVVIDAALRVFAEGGYRGTPVTAVAAAAGISPAYVFRLFPTKREVFIAALHECFDRIIDALGKAVRQGSSEEPAQVLEMMVGAYARLIADRHLLMLQVHALAASDEPEIRAALKAEQDRLVSFVAERSHADQPALQGFFARGQLCHMVAVLGIEGDQAPWARILADGLTH</sequence>
<evidence type="ECO:0000256" key="2">
    <source>
        <dbReference type="ARBA" id="ARBA00023125"/>
    </source>
</evidence>
<evidence type="ECO:0000259" key="5">
    <source>
        <dbReference type="PROSITE" id="PS50977"/>
    </source>
</evidence>
<dbReference type="Gene3D" id="1.10.357.10">
    <property type="entry name" value="Tetracycline Repressor, domain 2"/>
    <property type="match status" value="1"/>
</dbReference>
<keyword evidence="3" id="KW-0804">Transcription</keyword>
<dbReference type="RefSeq" id="WP_345499049.1">
    <property type="nucleotide sequence ID" value="NZ_BAABJM010000007.1"/>
</dbReference>
<organism evidence="6 7">
    <name type="scientific">Nocardia callitridis</name>
    <dbReference type="NCBI Taxonomy" id="648753"/>
    <lineage>
        <taxon>Bacteria</taxon>
        <taxon>Bacillati</taxon>
        <taxon>Actinomycetota</taxon>
        <taxon>Actinomycetes</taxon>
        <taxon>Mycobacteriales</taxon>
        <taxon>Nocardiaceae</taxon>
        <taxon>Nocardia</taxon>
    </lineage>
</organism>
<keyword evidence="1" id="KW-0805">Transcription regulation</keyword>
<dbReference type="Proteomes" id="UP001500603">
    <property type="component" value="Unassembled WGS sequence"/>
</dbReference>
<dbReference type="PRINTS" id="PR00455">
    <property type="entry name" value="HTHTETR"/>
</dbReference>
<dbReference type="PANTHER" id="PTHR30055:SF234">
    <property type="entry name" value="HTH-TYPE TRANSCRIPTIONAL REGULATOR BETI"/>
    <property type="match status" value="1"/>
</dbReference>
<dbReference type="InterPro" id="IPR050109">
    <property type="entry name" value="HTH-type_TetR-like_transc_reg"/>
</dbReference>
<dbReference type="EMBL" id="BAABJM010000007">
    <property type="protein sequence ID" value="GAA5066573.1"/>
    <property type="molecule type" value="Genomic_DNA"/>
</dbReference>
<proteinExistence type="predicted"/>
<dbReference type="InterPro" id="IPR001647">
    <property type="entry name" value="HTH_TetR"/>
</dbReference>
<keyword evidence="7" id="KW-1185">Reference proteome</keyword>
<name>A0ABP9KYY6_9NOCA</name>
<comment type="caution">
    <text evidence="6">The sequence shown here is derived from an EMBL/GenBank/DDBJ whole genome shotgun (WGS) entry which is preliminary data.</text>
</comment>
<evidence type="ECO:0000313" key="7">
    <source>
        <dbReference type="Proteomes" id="UP001500603"/>
    </source>
</evidence>
<protein>
    <submittedName>
        <fullName evidence="6">TetR/AcrR family transcriptional regulator</fullName>
    </submittedName>
</protein>
<dbReference type="Pfam" id="PF00440">
    <property type="entry name" value="TetR_N"/>
    <property type="match status" value="1"/>
</dbReference>
<evidence type="ECO:0000256" key="4">
    <source>
        <dbReference type="PROSITE-ProRule" id="PRU00335"/>
    </source>
</evidence>
<feature type="DNA-binding region" description="H-T-H motif" evidence="4">
    <location>
        <begin position="32"/>
        <end position="51"/>
    </location>
</feature>
<dbReference type="SUPFAM" id="SSF46689">
    <property type="entry name" value="Homeodomain-like"/>
    <property type="match status" value="1"/>
</dbReference>